<dbReference type="Proteomes" id="UP000193387">
    <property type="component" value="Unassembled WGS sequence"/>
</dbReference>
<organism evidence="2 3">
    <name type="scientific">Mycobacterium saskatchewanense</name>
    <dbReference type="NCBI Taxonomy" id="220927"/>
    <lineage>
        <taxon>Bacteria</taxon>
        <taxon>Bacillati</taxon>
        <taxon>Actinomycetota</taxon>
        <taxon>Actinomycetes</taxon>
        <taxon>Mycobacteriales</taxon>
        <taxon>Mycobacteriaceae</taxon>
        <taxon>Mycobacterium</taxon>
        <taxon>Mycobacterium simiae complex</taxon>
    </lineage>
</organism>
<name>A0AAJ3NSU2_9MYCO</name>
<feature type="region of interest" description="Disordered" evidence="1">
    <location>
        <begin position="157"/>
        <end position="220"/>
    </location>
</feature>
<dbReference type="EMBL" id="LQPR01000021">
    <property type="protein sequence ID" value="ORW72860.1"/>
    <property type="molecule type" value="Genomic_DNA"/>
</dbReference>
<feature type="compositionally biased region" description="Pro residues" evidence="1">
    <location>
        <begin position="198"/>
        <end position="214"/>
    </location>
</feature>
<evidence type="ECO:0000313" key="3">
    <source>
        <dbReference type="Proteomes" id="UP000193387"/>
    </source>
</evidence>
<sequence>MAATLSQIHAWSTEHLVNAASHWTDTADRWEDTFLHIRNESHTMTWLGEGGDALRQRTGADLATVSAKADQLRQAAGIARSGASDIGAAQRRVIYGVEDAQNAGFVVGEDLSVTDTRMSSDPVERATRQAQAEAFAGDLRARAEQLELTETKVAGQLTASTAGVDDVGFGPEPAPGLPQTPKNRSGIQLVDFKQDGPTPAPPLPPGQPVPPQPPAIKITPHPNPPAVINMHAGENPVPDPGKHQCDGWDVTKYVGEGVGGPLLVTGSIVGGIAASPLGPAEWAMAIGGVLTGGATTIDGFKGLAGCD</sequence>
<protein>
    <recommendedName>
        <fullName evidence="4">Transmembrane protein</fullName>
    </recommendedName>
</protein>
<evidence type="ECO:0000313" key="2">
    <source>
        <dbReference type="EMBL" id="ORW72860.1"/>
    </source>
</evidence>
<evidence type="ECO:0000256" key="1">
    <source>
        <dbReference type="SAM" id="MobiDB-lite"/>
    </source>
</evidence>
<proteinExistence type="predicted"/>
<accession>A0AAJ3NSU2</accession>
<keyword evidence="3" id="KW-1185">Reference proteome</keyword>
<comment type="caution">
    <text evidence="2">The sequence shown here is derived from an EMBL/GenBank/DDBJ whole genome shotgun (WGS) entry which is preliminary data.</text>
</comment>
<reference evidence="2 3" key="1">
    <citation type="submission" date="2016-01" db="EMBL/GenBank/DDBJ databases">
        <title>The new phylogeny of the genus Mycobacterium.</title>
        <authorList>
            <person name="Tarcisio F."/>
            <person name="Conor M."/>
            <person name="Antonella G."/>
            <person name="Elisabetta G."/>
            <person name="Giulia F.S."/>
            <person name="Sara T."/>
            <person name="Anna F."/>
            <person name="Clotilde B."/>
            <person name="Roberto B."/>
            <person name="Veronica D.S."/>
            <person name="Fabio R."/>
            <person name="Monica P."/>
            <person name="Olivier J."/>
            <person name="Enrico T."/>
            <person name="Nicola S."/>
        </authorList>
    </citation>
    <scope>NUCLEOTIDE SEQUENCE [LARGE SCALE GENOMIC DNA]</scope>
    <source>
        <strain evidence="2 3">DSM 44616</strain>
    </source>
</reference>
<dbReference type="AlphaFoldDB" id="A0AAJ3NSU2"/>
<dbReference type="RefSeq" id="WP_085254862.1">
    <property type="nucleotide sequence ID" value="NZ_AP022573.1"/>
</dbReference>
<gene>
    <name evidence="2" type="ORF">AWC23_08330</name>
</gene>
<evidence type="ECO:0008006" key="4">
    <source>
        <dbReference type="Google" id="ProtNLM"/>
    </source>
</evidence>